<dbReference type="PANTHER" id="PTHR24166:SF48">
    <property type="entry name" value="PROTEIN VAPYRIN"/>
    <property type="match status" value="1"/>
</dbReference>
<protein>
    <recommendedName>
        <fullName evidence="6">Ankyrin</fullName>
    </recommendedName>
</protein>
<feature type="repeat" description="ANK" evidence="3">
    <location>
        <begin position="1"/>
        <end position="30"/>
    </location>
</feature>
<evidence type="ECO:0000313" key="4">
    <source>
        <dbReference type="EMBL" id="KIK72812.1"/>
    </source>
</evidence>
<dbReference type="InterPro" id="IPR036770">
    <property type="entry name" value="Ankyrin_rpt-contain_sf"/>
</dbReference>
<reference evidence="4 5" key="1">
    <citation type="submission" date="2014-04" db="EMBL/GenBank/DDBJ databases">
        <authorList>
            <consortium name="DOE Joint Genome Institute"/>
            <person name="Kuo A."/>
            <person name="Kohler A."/>
            <person name="Jargeat P."/>
            <person name="Nagy L.G."/>
            <person name="Floudas D."/>
            <person name="Copeland A."/>
            <person name="Barry K.W."/>
            <person name="Cichocki N."/>
            <person name="Veneault-Fourrey C."/>
            <person name="LaButti K."/>
            <person name="Lindquist E.A."/>
            <person name="Lipzen A."/>
            <person name="Lundell T."/>
            <person name="Morin E."/>
            <person name="Murat C."/>
            <person name="Sun H."/>
            <person name="Tunlid A."/>
            <person name="Henrissat B."/>
            <person name="Grigoriev I.V."/>
            <person name="Hibbett D.S."/>
            <person name="Martin F."/>
            <person name="Nordberg H.P."/>
            <person name="Cantor M.N."/>
            <person name="Hua S.X."/>
        </authorList>
    </citation>
    <scope>NUCLEOTIDE SEQUENCE [LARGE SCALE GENOMIC DNA]</scope>
    <source>
        <strain evidence="4 5">Ve08.2h10</strain>
    </source>
</reference>
<dbReference type="PROSITE" id="PS50088">
    <property type="entry name" value="ANK_REPEAT"/>
    <property type="match status" value="1"/>
</dbReference>
<organism evidence="4 5">
    <name type="scientific">Paxillus rubicundulus Ve08.2h10</name>
    <dbReference type="NCBI Taxonomy" id="930991"/>
    <lineage>
        <taxon>Eukaryota</taxon>
        <taxon>Fungi</taxon>
        <taxon>Dikarya</taxon>
        <taxon>Basidiomycota</taxon>
        <taxon>Agaricomycotina</taxon>
        <taxon>Agaricomycetes</taxon>
        <taxon>Agaricomycetidae</taxon>
        <taxon>Boletales</taxon>
        <taxon>Paxilineae</taxon>
        <taxon>Paxillaceae</taxon>
        <taxon>Paxillus</taxon>
    </lineage>
</organism>
<evidence type="ECO:0000313" key="5">
    <source>
        <dbReference type="Proteomes" id="UP000054538"/>
    </source>
</evidence>
<dbReference type="PANTHER" id="PTHR24166">
    <property type="entry name" value="ROLLING PEBBLES, ISOFORM B"/>
    <property type="match status" value="1"/>
</dbReference>
<evidence type="ECO:0000256" key="3">
    <source>
        <dbReference type="PROSITE-ProRule" id="PRU00023"/>
    </source>
</evidence>
<dbReference type="InParanoid" id="A0A0D0BMB6"/>
<dbReference type="PROSITE" id="PS50297">
    <property type="entry name" value="ANK_REP_REGION"/>
    <property type="match status" value="1"/>
</dbReference>
<dbReference type="AlphaFoldDB" id="A0A0D0BMB6"/>
<gene>
    <name evidence="4" type="ORF">PAXRUDRAFT_179876</name>
</gene>
<dbReference type="Gene3D" id="1.25.40.20">
    <property type="entry name" value="Ankyrin repeat-containing domain"/>
    <property type="match status" value="1"/>
</dbReference>
<accession>A0A0D0BMB6</accession>
<reference evidence="5" key="2">
    <citation type="submission" date="2015-01" db="EMBL/GenBank/DDBJ databases">
        <title>Evolutionary Origins and Diversification of the Mycorrhizal Mutualists.</title>
        <authorList>
            <consortium name="DOE Joint Genome Institute"/>
            <consortium name="Mycorrhizal Genomics Consortium"/>
            <person name="Kohler A."/>
            <person name="Kuo A."/>
            <person name="Nagy L.G."/>
            <person name="Floudas D."/>
            <person name="Copeland A."/>
            <person name="Barry K.W."/>
            <person name="Cichocki N."/>
            <person name="Veneault-Fourrey C."/>
            <person name="LaButti K."/>
            <person name="Lindquist E.A."/>
            <person name="Lipzen A."/>
            <person name="Lundell T."/>
            <person name="Morin E."/>
            <person name="Murat C."/>
            <person name="Riley R."/>
            <person name="Ohm R."/>
            <person name="Sun H."/>
            <person name="Tunlid A."/>
            <person name="Henrissat B."/>
            <person name="Grigoriev I.V."/>
            <person name="Hibbett D.S."/>
            <person name="Martin F."/>
        </authorList>
    </citation>
    <scope>NUCLEOTIDE SEQUENCE [LARGE SCALE GENOMIC DNA]</scope>
    <source>
        <strain evidence="5">Ve08.2h10</strain>
    </source>
</reference>
<dbReference type="Pfam" id="PF12796">
    <property type="entry name" value="Ank_2"/>
    <property type="match status" value="1"/>
</dbReference>
<dbReference type="HOGENOM" id="CLU_000134_45_9_1"/>
<dbReference type="SUPFAM" id="SSF48403">
    <property type="entry name" value="Ankyrin repeat"/>
    <property type="match status" value="1"/>
</dbReference>
<dbReference type="InterPro" id="IPR002110">
    <property type="entry name" value="Ankyrin_rpt"/>
</dbReference>
<dbReference type="STRING" id="930991.A0A0D0BMB6"/>
<feature type="non-terminal residue" evidence="4">
    <location>
        <position position="1"/>
    </location>
</feature>
<keyword evidence="1" id="KW-0677">Repeat</keyword>
<dbReference type="OrthoDB" id="2662791at2759"/>
<evidence type="ECO:0000256" key="2">
    <source>
        <dbReference type="ARBA" id="ARBA00023043"/>
    </source>
</evidence>
<sequence length="62" mass="6675">TPLHISSWEGHSEVTKFLLEKGADPHVQDKDSETPLDCARIKGHHAIVDVLSAASSASPMIL</sequence>
<keyword evidence="2 3" id="KW-0040">ANK repeat</keyword>
<keyword evidence="5" id="KW-1185">Reference proteome</keyword>
<evidence type="ECO:0008006" key="6">
    <source>
        <dbReference type="Google" id="ProtNLM"/>
    </source>
</evidence>
<dbReference type="Proteomes" id="UP000054538">
    <property type="component" value="Unassembled WGS sequence"/>
</dbReference>
<dbReference type="EMBL" id="KN830411">
    <property type="protein sequence ID" value="KIK72812.1"/>
    <property type="molecule type" value="Genomic_DNA"/>
</dbReference>
<dbReference type="InterPro" id="IPR050889">
    <property type="entry name" value="Dendritic_Spine_Reg/Scaffold"/>
</dbReference>
<evidence type="ECO:0000256" key="1">
    <source>
        <dbReference type="ARBA" id="ARBA00022737"/>
    </source>
</evidence>
<name>A0A0D0BMB6_9AGAM</name>
<proteinExistence type="predicted"/>